<proteinExistence type="predicted"/>
<keyword evidence="3" id="KW-1185">Reference proteome</keyword>
<sequence>MPVALGVCLVSSVAFCTRETGRVLWVAAVAVMAAAGLVAAAAAELRGLP</sequence>
<reference evidence="2 3" key="1">
    <citation type="journal article" date="2014" name="Genome Announc.">
        <title>Draft Genome Sequence of Streptomyces roseochromogenes subsp. oscitans DS 12.976, Producer of the Aminocoumarin Antibiotic Clorobiocin.</title>
        <authorList>
            <person name="Ruckert C."/>
            <person name="Kalinowski J."/>
            <person name="Heide L."/>
            <person name="Apel A.K."/>
        </authorList>
    </citation>
    <scope>NUCLEOTIDE SEQUENCE [LARGE SCALE GENOMIC DNA]</scope>
    <source>
        <strain evidence="2 3">DS 12.976</strain>
    </source>
</reference>
<dbReference type="AlphaFoldDB" id="V6JXU3"/>
<accession>V6JXU3</accession>
<dbReference type="Proteomes" id="UP000017984">
    <property type="component" value="Chromosome"/>
</dbReference>
<feature type="transmembrane region" description="Helical" evidence="1">
    <location>
        <begin position="24"/>
        <end position="43"/>
    </location>
</feature>
<dbReference type="HOGENOM" id="CLU_3141359_0_0_11"/>
<evidence type="ECO:0000313" key="3">
    <source>
        <dbReference type="Proteomes" id="UP000017984"/>
    </source>
</evidence>
<organism evidence="2 3">
    <name type="scientific">Streptomyces roseochromogenus subsp. oscitans DS 12.976</name>
    <dbReference type="NCBI Taxonomy" id="1352936"/>
    <lineage>
        <taxon>Bacteria</taxon>
        <taxon>Bacillati</taxon>
        <taxon>Actinomycetota</taxon>
        <taxon>Actinomycetes</taxon>
        <taxon>Kitasatosporales</taxon>
        <taxon>Streptomycetaceae</taxon>
        <taxon>Streptomyces</taxon>
    </lineage>
</organism>
<dbReference type="EMBL" id="AWQX01000264">
    <property type="protein sequence ID" value="EST24538.1"/>
    <property type="molecule type" value="Genomic_DNA"/>
</dbReference>
<keyword evidence="1" id="KW-1133">Transmembrane helix</keyword>
<keyword evidence="1" id="KW-0472">Membrane</keyword>
<evidence type="ECO:0000256" key="1">
    <source>
        <dbReference type="SAM" id="Phobius"/>
    </source>
</evidence>
<evidence type="ECO:0000313" key="2">
    <source>
        <dbReference type="EMBL" id="EST24538.1"/>
    </source>
</evidence>
<protein>
    <submittedName>
        <fullName evidence="2">Uncharacterized protein</fullName>
    </submittedName>
</protein>
<name>V6JXU3_STRRC</name>
<dbReference type="PATRIC" id="fig|1352936.5.peg.6330"/>
<gene>
    <name evidence="2" type="ORF">M878_30380</name>
</gene>
<keyword evidence="1" id="KW-0812">Transmembrane</keyword>
<comment type="caution">
    <text evidence="2">The sequence shown here is derived from an EMBL/GenBank/DDBJ whole genome shotgun (WGS) entry which is preliminary data.</text>
</comment>
<dbReference type="RefSeq" id="WP_023550785.1">
    <property type="nucleotide sequence ID" value="NZ_CM002285.1"/>
</dbReference>